<gene>
    <name evidence="1" type="ORF">FHW23_001146</name>
</gene>
<evidence type="ECO:0008006" key="3">
    <source>
        <dbReference type="Google" id="ProtNLM"/>
    </source>
</evidence>
<reference evidence="1 2" key="1">
    <citation type="submission" date="2020-07" db="EMBL/GenBank/DDBJ databases">
        <title>Above-ground endophytic microbial communities from plants in different locations in the United States.</title>
        <authorList>
            <person name="Frank C."/>
        </authorList>
    </citation>
    <scope>NUCLEOTIDE SEQUENCE [LARGE SCALE GENOMIC DNA]</scope>
    <source>
        <strain evidence="1 2">WPL5_2</strain>
    </source>
</reference>
<organism evidence="1 2">
    <name type="scientific">Curtobacterium pusillum</name>
    <dbReference type="NCBI Taxonomy" id="69373"/>
    <lineage>
        <taxon>Bacteria</taxon>
        <taxon>Bacillati</taxon>
        <taxon>Actinomycetota</taxon>
        <taxon>Actinomycetes</taxon>
        <taxon>Micrococcales</taxon>
        <taxon>Microbacteriaceae</taxon>
        <taxon>Curtobacterium</taxon>
    </lineage>
</organism>
<dbReference type="Proteomes" id="UP000590225">
    <property type="component" value="Unassembled WGS sequence"/>
</dbReference>
<sequence>MMPRIDRAASERAGVELEALDRVRDYQPGCRLEWQGSEALFDHLWHVRSRGLVSAGTRRSEEGRAARELGLVNRFGALSETGLEFVGIIASANRSLRTRIESGDGTRHAAIWVDGSRAAMRVELGAGRVGLGVTSVAGAVGHLLDWVAIDPTWFVDEQEAVTVPLTALQARYAELAEAPTPDESAPGGPEWFRRAWATPGWRSVFGWSEETGFGIFAIDVPGFGWLERSTQADGAVSLRPIRTEVVVRQVVGAVTRDDR</sequence>
<comment type="caution">
    <text evidence="1">The sequence shown here is derived from an EMBL/GenBank/DDBJ whole genome shotgun (WGS) entry which is preliminary data.</text>
</comment>
<evidence type="ECO:0000313" key="1">
    <source>
        <dbReference type="EMBL" id="MBA8989900.1"/>
    </source>
</evidence>
<dbReference type="AlphaFoldDB" id="A0AAW3T4P3"/>
<dbReference type="EMBL" id="JACGXP010000002">
    <property type="protein sequence ID" value="MBA8989900.1"/>
    <property type="molecule type" value="Genomic_DNA"/>
</dbReference>
<accession>A0AAW3T4P3</accession>
<name>A0AAW3T4P3_9MICO</name>
<evidence type="ECO:0000313" key="2">
    <source>
        <dbReference type="Proteomes" id="UP000590225"/>
    </source>
</evidence>
<protein>
    <recommendedName>
        <fullName evidence="3">RES domain-containing protein</fullName>
    </recommendedName>
</protein>
<proteinExistence type="predicted"/>
<dbReference type="RefSeq" id="WP_182515506.1">
    <property type="nucleotide sequence ID" value="NZ_JACGXP010000002.1"/>
</dbReference>